<dbReference type="GO" id="GO:0016020">
    <property type="term" value="C:membrane"/>
    <property type="evidence" value="ECO:0007669"/>
    <property type="project" value="InterPro"/>
</dbReference>
<feature type="transmembrane region" description="Helical" evidence="1">
    <location>
        <begin position="81"/>
        <end position="103"/>
    </location>
</feature>
<dbReference type="Pfam" id="PF01478">
    <property type="entry name" value="Peptidase_A24"/>
    <property type="match status" value="1"/>
</dbReference>
<dbReference type="OrthoDB" id="9789291at2"/>
<dbReference type="GO" id="GO:0004190">
    <property type="term" value="F:aspartic-type endopeptidase activity"/>
    <property type="evidence" value="ECO:0007669"/>
    <property type="project" value="InterPro"/>
</dbReference>
<keyword evidence="1" id="KW-0812">Transmembrane</keyword>
<evidence type="ECO:0000259" key="2">
    <source>
        <dbReference type="Pfam" id="PF01478"/>
    </source>
</evidence>
<feature type="domain" description="Prepilin type IV endopeptidase peptidase" evidence="2">
    <location>
        <begin position="5"/>
        <end position="105"/>
    </location>
</feature>
<reference evidence="3 4" key="1">
    <citation type="submission" date="2013-09" db="EMBL/GenBank/DDBJ databases">
        <title>Biodegradation of hydrocarbons in the deep terrestrial subsurface : characterization of a microbial consortium composed of two Desulfotomaculum species originating from a deep geological formation.</title>
        <authorList>
            <person name="Aullo T."/>
            <person name="Berlendis S."/>
            <person name="Lascourreges J.-F."/>
            <person name="Dessort D."/>
            <person name="Saint-Laurent S."/>
            <person name="Schraauwers B."/>
            <person name="Mas J."/>
            <person name="Magot M."/>
            <person name="Ranchou-Peyruse A."/>
        </authorList>
    </citation>
    <scope>NUCLEOTIDE SEQUENCE [LARGE SCALE GENOMIC DNA]</scope>
    <source>
        <strain evidence="3 4">Bs107</strain>
    </source>
</reference>
<evidence type="ECO:0000313" key="3">
    <source>
        <dbReference type="EMBL" id="PHJ38610.1"/>
    </source>
</evidence>
<gene>
    <name evidence="3" type="ORF">P378_09180</name>
</gene>
<evidence type="ECO:0000256" key="1">
    <source>
        <dbReference type="SAM" id="Phobius"/>
    </source>
</evidence>
<feature type="transmembrane region" description="Helical" evidence="1">
    <location>
        <begin position="50"/>
        <end position="69"/>
    </location>
</feature>
<comment type="caution">
    <text evidence="3">The sequence shown here is derived from an EMBL/GenBank/DDBJ whole genome shotgun (WGS) entry which is preliminary data.</text>
</comment>
<keyword evidence="1" id="KW-1133">Transmembrane helix</keyword>
<name>A0A2C6LJ80_9FIRM</name>
<sequence>MLPLCFIPLLWAAFMDWKKRIIPDWTWITILAIGGASAFLFPEPALPERIAGFLLPGVCLLLLAVKYGGVGGGDIKLTAALGFYVGLNALAGILFFALLPALLYAAAARQRSVPLAVFLCIGFFMYAGVSFIYGLTC</sequence>
<dbReference type="AlphaFoldDB" id="A0A2C6LJ80"/>
<feature type="transmembrane region" description="Helical" evidence="1">
    <location>
        <begin position="115"/>
        <end position="135"/>
    </location>
</feature>
<dbReference type="Proteomes" id="UP000222564">
    <property type="component" value="Unassembled WGS sequence"/>
</dbReference>
<organism evidence="3 4">
    <name type="scientific">Desulforamulus profundi</name>
    <dbReference type="NCBI Taxonomy" id="1383067"/>
    <lineage>
        <taxon>Bacteria</taxon>
        <taxon>Bacillati</taxon>
        <taxon>Bacillota</taxon>
        <taxon>Clostridia</taxon>
        <taxon>Eubacteriales</taxon>
        <taxon>Peptococcaceae</taxon>
        <taxon>Desulforamulus</taxon>
    </lineage>
</organism>
<proteinExistence type="predicted"/>
<keyword evidence="1" id="KW-0472">Membrane</keyword>
<accession>A0A2C6LJ80</accession>
<protein>
    <submittedName>
        <fullName evidence="3">Peptidase</fullName>
    </submittedName>
</protein>
<dbReference type="EMBL" id="AWQQ01000047">
    <property type="protein sequence ID" value="PHJ38610.1"/>
    <property type="molecule type" value="Genomic_DNA"/>
</dbReference>
<dbReference type="Gene3D" id="1.20.120.1220">
    <property type="match status" value="1"/>
</dbReference>
<keyword evidence="4" id="KW-1185">Reference proteome</keyword>
<dbReference type="InterPro" id="IPR000045">
    <property type="entry name" value="Prepilin_IV_endopep_pep"/>
</dbReference>
<evidence type="ECO:0000313" key="4">
    <source>
        <dbReference type="Proteomes" id="UP000222564"/>
    </source>
</evidence>
<feature type="transmembrane region" description="Helical" evidence="1">
    <location>
        <begin position="25"/>
        <end position="41"/>
    </location>
</feature>